<dbReference type="STRING" id="156892.BM477_07290"/>
<comment type="similarity">
    <text evidence="1">Belongs to the type-I restriction system S methylase family.</text>
</comment>
<dbReference type="Gene3D" id="3.90.220.20">
    <property type="entry name" value="DNA methylase specificity domains"/>
    <property type="match status" value="1"/>
</dbReference>
<dbReference type="AlphaFoldDB" id="A0A1Q5PJZ6"/>
<protein>
    <submittedName>
        <fullName evidence="6">Restriction endonuclease subunit S</fullName>
    </submittedName>
</protein>
<comment type="caution">
    <text evidence="6">The sequence shown here is derived from an EMBL/GenBank/DDBJ whole genome shotgun (WGS) entry which is preliminary data.</text>
</comment>
<dbReference type="GO" id="GO:0004519">
    <property type="term" value="F:endonuclease activity"/>
    <property type="evidence" value="ECO:0007669"/>
    <property type="project" value="UniProtKB-KW"/>
</dbReference>
<evidence type="ECO:0000256" key="2">
    <source>
        <dbReference type="ARBA" id="ARBA00022747"/>
    </source>
</evidence>
<evidence type="ECO:0000259" key="5">
    <source>
        <dbReference type="Pfam" id="PF01420"/>
    </source>
</evidence>
<dbReference type="SUPFAM" id="SSF116734">
    <property type="entry name" value="DNA methylase specificity domain"/>
    <property type="match status" value="1"/>
</dbReference>
<name>A0A1Q5PJZ6_9ACTO</name>
<evidence type="ECO:0000256" key="3">
    <source>
        <dbReference type="ARBA" id="ARBA00023125"/>
    </source>
</evidence>
<dbReference type="PANTHER" id="PTHR30408">
    <property type="entry name" value="TYPE-1 RESTRICTION ENZYME ECOKI SPECIFICITY PROTEIN"/>
    <property type="match status" value="1"/>
</dbReference>
<keyword evidence="6" id="KW-0540">Nuclease</keyword>
<keyword evidence="2" id="KW-0680">Restriction system</keyword>
<feature type="domain" description="Type I restriction modification DNA specificity" evidence="5">
    <location>
        <begin position="20"/>
        <end position="196"/>
    </location>
</feature>
<keyword evidence="4" id="KW-0175">Coiled coil</keyword>
<dbReference type="GO" id="GO:0009307">
    <property type="term" value="P:DNA restriction-modification system"/>
    <property type="evidence" value="ECO:0007669"/>
    <property type="project" value="UniProtKB-KW"/>
</dbReference>
<feature type="coiled-coil region" evidence="4">
    <location>
        <begin position="178"/>
        <end position="205"/>
    </location>
</feature>
<reference evidence="7" key="1">
    <citation type="submission" date="2016-11" db="EMBL/GenBank/DDBJ databases">
        <title>Actinomyces gypaetusis sp. nov. isolated from Gypaetus barbatus in Qinghai Tibet Plateau China.</title>
        <authorList>
            <person name="Meng X."/>
        </authorList>
    </citation>
    <scope>NUCLEOTIDE SEQUENCE [LARGE SCALE GENOMIC DNA]</scope>
    <source>
        <strain evidence="7">DSM 15383</strain>
    </source>
</reference>
<dbReference type="InterPro" id="IPR052021">
    <property type="entry name" value="Type-I_RS_S_subunit"/>
</dbReference>
<gene>
    <name evidence="6" type="ORF">BM477_07290</name>
</gene>
<evidence type="ECO:0000256" key="4">
    <source>
        <dbReference type="SAM" id="Coils"/>
    </source>
</evidence>
<evidence type="ECO:0000313" key="7">
    <source>
        <dbReference type="Proteomes" id="UP000186465"/>
    </source>
</evidence>
<dbReference type="GO" id="GO:0003677">
    <property type="term" value="F:DNA binding"/>
    <property type="evidence" value="ECO:0007669"/>
    <property type="project" value="UniProtKB-KW"/>
</dbReference>
<keyword evidence="3" id="KW-0238">DNA-binding</keyword>
<organism evidence="6 7">
    <name type="scientific">Boudabousia marimammalium</name>
    <dbReference type="NCBI Taxonomy" id="156892"/>
    <lineage>
        <taxon>Bacteria</taxon>
        <taxon>Bacillati</taxon>
        <taxon>Actinomycetota</taxon>
        <taxon>Actinomycetes</taxon>
        <taxon>Actinomycetales</taxon>
        <taxon>Actinomycetaceae</taxon>
        <taxon>Boudabousia</taxon>
    </lineage>
</organism>
<dbReference type="Proteomes" id="UP000186465">
    <property type="component" value="Unassembled WGS sequence"/>
</dbReference>
<dbReference type="PANTHER" id="PTHR30408:SF12">
    <property type="entry name" value="TYPE I RESTRICTION ENZYME MJAVIII SPECIFICITY SUBUNIT"/>
    <property type="match status" value="1"/>
</dbReference>
<keyword evidence="6" id="KW-0255">Endonuclease</keyword>
<dbReference type="Pfam" id="PF01420">
    <property type="entry name" value="Methylase_S"/>
    <property type="match status" value="1"/>
</dbReference>
<dbReference type="InterPro" id="IPR000055">
    <property type="entry name" value="Restrct_endonuc_typeI_TRD"/>
</dbReference>
<keyword evidence="6" id="KW-0378">Hydrolase</keyword>
<evidence type="ECO:0000256" key="1">
    <source>
        <dbReference type="ARBA" id="ARBA00010923"/>
    </source>
</evidence>
<sequence>MFPREGETVPELRFPGFTNPWDLYQVSDLCTFSKGSGFSKSDLRDSGIPVVLYGRLYTNYQYQISSLDTYVDPTDNAVFSSGGEVLIPSSGETAKDIAVASMLNLSGAAIGGDLNILKPGSQVDPLFLAITLSSGSPQKQLIRRAQGKSVVHLHNSDIAKTLIACPSINEQRQIRQFFQTLDERIEFQSRRVDKLKELKQALLEKMFV</sequence>
<keyword evidence="7" id="KW-1185">Reference proteome</keyword>
<accession>A0A1Q5PJZ6</accession>
<dbReference type="EMBL" id="MPDM01000009">
    <property type="protein sequence ID" value="OKL46254.1"/>
    <property type="molecule type" value="Genomic_DNA"/>
</dbReference>
<proteinExistence type="inferred from homology"/>
<evidence type="ECO:0000313" key="6">
    <source>
        <dbReference type="EMBL" id="OKL46254.1"/>
    </source>
</evidence>
<dbReference type="InterPro" id="IPR044946">
    <property type="entry name" value="Restrct_endonuc_typeI_TRD_sf"/>
</dbReference>